<keyword evidence="1" id="KW-0732">Signal</keyword>
<reference evidence="2 3" key="1">
    <citation type="journal article" date="2009" name="Nat. Genet.">
        <title>The genome of the cucumber, Cucumis sativus L.</title>
        <authorList>
            <person name="Huang S."/>
            <person name="Li R."/>
            <person name="Zhang Z."/>
            <person name="Li L."/>
            <person name="Gu X."/>
            <person name="Fan W."/>
            <person name="Lucas W.J."/>
            <person name="Wang X."/>
            <person name="Xie B."/>
            <person name="Ni P."/>
            <person name="Ren Y."/>
            <person name="Zhu H."/>
            <person name="Li J."/>
            <person name="Lin K."/>
            <person name="Jin W."/>
            <person name="Fei Z."/>
            <person name="Li G."/>
            <person name="Staub J."/>
            <person name="Kilian A."/>
            <person name="van der Vossen E.A."/>
            <person name="Wu Y."/>
            <person name="Guo J."/>
            <person name="He J."/>
            <person name="Jia Z."/>
            <person name="Ren Y."/>
            <person name="Tian G."/>
            <person name="Lu Y."/>
            <person name="Ruan J."/>
            <person name="Qian W."/>
            <person name="Wang M."/>
            <person name="Huang Q."/>
            <person name="Li B."/>
            <person name="Xuan Z."/>
            <person name="Cao J."/>
            <person name="Asan"/>
            <person name="Wu Z."/>
            <person name="Zhang J."/>
            <person name="Cai Q."/>
            <person name="Bai Y."/>
            <person name="Zhao B."/>
            <person name="Han Y."/>
            <person name="Li Y."/>
            <person name="Li X."/>
            <person name="Wang S."/>
            <person name="Shi Q."/>
            <person name="Liu S."/>
            <person name="Cho W.K."/>
            <person name="Kim J.Y."/>
            <person name="Xu Y."/>
            <person name="Heller-Uszynska K."/>
            <person name="Miao H."/>
            <person name="Cheng Z."/>
            <person name="Zhang S."/>
            <person name="Wu J."/>
            <person name="Yang Y."/>
            <person name="Kang H."/>
            <person name="Li M."/>
            <person name="Liang H."/>
            <person name="Ren X."/>
            <person name="Shi Z."/>
            <person name="Wen M."/>
            <person name="Jian M."/>
            <person name="Yang H."/>
            <person name="Zhang G."/>
            <person name="Yang Z."/>
            <person name="Chen R."/>
            <person name="Liu S."/>
            <person name="Li J."/>
            <person name="Ma L."/>
            <person name="Liu H."/>
            <person name="Zhou Y."/>
            <person name="Zhao J."/>
            <person name="Fang X."/>
            <person name="Li G."/>
            <person name="Fang L."/>
            <person name="Li Y."/>
            <person name="Liu D."/>
            <person name="Zheng H."/>
            <person name="Zhang Y."/>
            <person name="Qin N."/>
            <person name="Li Z."/>
            <person name="Yang G."/>
            <person name="Yang S."/>
            <person name="Bolund L."/>
            <person name="Kristiansen K."/>
            <person name="Zheng H."/>
            <person name="Li S."/>
            <person name="Zhang X."/>
            <person name="Yang H."/>
            <person name="Wang J."/>
            <person name="Sun R."/>
            <person name="Zhang B."/>
            <person name="Jiang S."/>
            <person name="Wang J."/>
            <person name="Du Y."/>
            <person name="Li S."/>
        </authorList>
    </citation>
    <scope>NUCLEOTIDE SEQUENCE [LARGE SCALE GENOMIC DNA]</scope>
    <source>
        <strain evidence="3">cv. 9930</strain>
    </source>
</reference>
<evidence type="ECO:0000256" key="1">
    <source>
        <dbReference type="SAM" id="SignalP"/>
    </source>
</evidence>
<gene>
    <name evidence="2" type="ORF">Csa_4G152270</name>
</gene>
<accession>A0A0A0KZM0</accession>
<reference evidence="2 3" key="4">
    <citation type="journal article" date="2011" name="BMC Genomics">
        <title>RNA-Seq improves annotation of protein-coding genes in the cucumber genome.</title>
        <authorList>
            <person name="Li Z."/>
            <person name="Zhang Z."/>
            <person name="Yan P."/>
            <person name="Huang S."/>
            <person name="Fei Z."/>
            <person name="Lin K."/>
        </authorList>
    </citation>
    <scope>NUCLEOTIDE SEQUENCE [LARGE SCALE GENOMIC DNA]</scope>
    <source>
        <strain evidence="3">cv. 9930</strain>
    </source>
</reference>
<evidence type="ECO:0000313" key="3">
    <source>
        <dbReference type="Proteomes" id="UP000029981"/>
    </source>
</evidence>
<dbReference type="AlphaFoldDB" id="A0A0A0KZM0"/>
<feature type="chain" id="PRO_5001965697" evidence="1">
    <location>
        <begin position="28"/>
        <end position="75"/>
    </location>
</feature>
<feature type="signal peptide" evidence="1">
    <location>
        <begin position="1"/>
        <end position="27"/>
    </location>
</feature>
<evidence type="ECO:0000313" key="2">
    <source>
        <dbReference type="EMBL" id="KGN53822.1"/>
    </source>
</evidence>
<reference evidence="2 3" key="2">
    <citation type="journal article" date="2009" name="PLoS ONE">
        <title>An integrated genetic and cytogenetic map of the cucumber genome.</title>
        <authorList>
            <person name="Ren Y."/>
            <person name="Zhang Z."/>
            <person name="Liu J."/>
            <person name="Staub J.E."/>
            <person name="Han Y."/>
            <person name="Cheng Z."/>
            <person name="Li X."/>
            <person name="Lu J."/>
            <person name="Miao H."/>
            <person name="Kang H."/>
            <person name="Xie B."/>
            <person name="Gu X."/>
            <person name="Wang X."/>
            <person name="Du Y."/>
            <person name="Jin W."/>
            <person name="Huang S."/>
        </authorList>
    </citation>
    <scope>NUCLEOTIDE SEQUENCE [LARGE SCALE GENOMIC DNA]</scope>
    <source>
        <strain evidence="3">cv. 9930</strain>
    </source>
</reference>
<keyword evidence="3" id="KW-1185">Reference proteome</keyword>
<protein>
    <submittedName>
        <fullName evidence="2">Uncharacterized protein</fullName>
    </submittedName>
</protein>
<organism evidence="2 3">
    <name type="scientific">Cucumis sativus</name>
    <name type="common">Cucumber</name>
    <dbReference type="NCBI Taxonomy" id="3659"/>
    <lineage>
        <taxon>Eukaryota</taxon>
        <taxon>Viridiplantae</taxon>
        <taxon>Streptophyta</taxon>
        <taxon>Embryophyta</taxon>
        <taxon>Tracheophyta</taxon>
        <taxon>Spermatophyta</taxon>
        <taxon>Magnoliopsida</taxon>
        <taxon>eudicotyledons</taxon>
        <taxon>Gunneridae</taxon>
        <taxon>Pentapetalae</taxon>
        <taxon>rosids</taxon>
        <taxon>fabids</taxon>
        <taxon>Cucurbitales</taxon>
        <taxon>Cucurbitaceae</taxon>
        <taxon>Benincaseae</taxon>
        <taxon>Cucumis</taxon>
    </lineage>
</organism>
<proteinExistence type="predicted"/>
<dbReference type="EMBL" id="CM002925">
    <property type="protein sequence ID" value="KGN53822.1"/>
    <property type="molecule type" value="Genomic_DNA"/>
</dbReference>
<name>A0A0A0KZM0_CUCSA</name>
<sequence length="75" mass="8732">MASINNIILIIFKLLFFTLLLITTSSAFQPQLHEPHFRKKMRMEYRSVRKAALGGKPAVYDFPWKGGYNPPHNNR</sequence>
<dbReference type="Gramene" id="KGN53822">
    <property type="protein sequence ID" value="KGN53822"/>
    <property type="gene ID" value="Csa_4G152270"/>
</dbReference>
<dbReference type="Proteomes" id="UP000029981">
    <property type="component" value="Chromosome 4"/>
</dbReference>
<reference evidence="2 3" key="3">
    <citation type="journal article" date="2010" name="BMC Genomics">
        <title>Transcriptome sequencing and comparative analysis of cucumber flowers with different sex types.</title>
        <authorList>
            <person name="Guo S."/>
            <person name="Zheng Y."/>
            <person name="Joung J.G."/>
            <person name="Liu S."/>
            <person name="Zhang Z."/>
            <person name="Crasta O.R."/>
            <person name="Sobral B.W."/>
            <person name="Xu Y."/>
            <person name="Huang S."/>
            <person name="Fei Z."/>
        </authorList>
    </citation>
    <scope>NUCLEOTIDE SEQUENCE [LARGE SCALE GENOMIC DNA]</scope>
    <source>
        <strain evidence="3">cv. 9930</strain>
    </source>
</reference>